<dbReference type="PANTHER" id="PTHR39184:SF1">
    <property type="entry name" value="PBSX PHAGE TERMINASE LARGE SUBUNIT"/>
    <property type="match status" value="1"/>
</dbReference>
<dbReference type="Pfam" id="PF04466">
    <property type="entry name" value="Terminase_3"/>
    <property type="match status" value="1"/>
</dbReference>
<dbReference type="PANTHER" id="PTHR39184">
    <property type="match status" value="1"/>
</dbReference>
<dbReference type="InterPro" id="IPR035412">
    <property type="entry name" value="Terminase_L_N"/>
</dbReference>
<dbReference type="InterPro" id="IPR027417">
    <property type="entry name" value="P-loop_NTPase"/>
</dbReference>
<evidence type="ECO:0000313" key="3">
    <source>
        <dbReference type="EMBL" id="DAF55709.1"/>
    </source>
</evidence>
<sequence length="389" mass="44877">MKFKNTTATKKVFSLKKRIRAVCGGTSASKTISILIWLIDYAQSHKSKNIWVVSESMPHLKGGAIEDFKNIMQGQGYWAESRWHGTDYVYTFETNTTIKFTSVDTYGKAHGPRRDVLFLNECNNLAYNIVDQLITRTREVVWIDWNPTSEFWFYEKMLGKRDDIDFITLTYKDNEALDQNTIQEIESHKDNKNWWRVYGEGKIGEVEGRIYTGWQIIKDIPFEARLEGYGLDYGYSIDPTAIVAVYYYNGGYILDEVLYRKGMSNKQIADVLNSLPYGLVVADSAEPKSNDEIKSYGVNLVPVVKGKDSIKQGIQYVQDQKISVTERSINLIKEYRNYLWKTDKNGQIINEPEGGLDHALDAVRYRLSSMKPQREAKKSYKSNNSRSVW</sequence>
<evidence type="ECO:0000259" key="1">
    <source>
        <dbReference type="Pfam" id="PF04466"/>
    </source>
</evidence>
<dbReference type="Gene3D" id="3.40.50.300">
    <property type="entry name" value="P-loop containing nucleotide triphosphate hydrolases"/>
    <property type="match status" value="1"/>
</dbReference>
<proteinExistence type="predicted"/>
<dbReference type="EMBL" id="BK032698">
    <property type="protein sequence ID" value="DAF55709.1"/>
    <property type="molecule type" value="Genomic_DNA"/>
</dbReference>
<dbReference type="Pfam" id="PF17288">
    <property type="entry name" value="Terminase_3C"/>
    <property type="match status" value="1"/>
</dbReference>
<dbReference type="InterPro" id="IPR052380">
    <property type="entry name" value="Viral_DNA_packaging_terminase"/>
</dbReference>
<feature type="domain" description="Phage terminase large subunit C-terminal" evidence="2">
    <location>
        <begin position="232"/>
        <end position="368"/>
    </location>
</feature>
<organism evidence="3">
    <name type="scientific">Siphoviridae sp. ctAkS7</name>
    <dbReference type="NCBI Taxonomy" id="2827798"/>
    <lineage>
        <taxon>Viruses</taxon>
        <taxon>Duplodnaviria</taxon>
        <taxon>Heunggongvirae</taxon>
        <taxon>Uroviricota</taxon>
        <taxon>Caudoviricetes</taxon>
    </lineage>
</organism>
<dbReference type="Gene3D" id="3.30.420.280">
    <property type="match status" value="1"/>
</dbReference>
<feature type="domain" description="Phage terminase large subunit N-terminal" evidence="1">
    <location>
        <begin position="17"/>
        <end position="201"/>
    </location>
</feature>
<protein>
    <submittedName>
        <fullName evidence="3">Terminase large subunit</fullName>
    </submittedName>
</protein>
<dbReference type="InterPro" id="IPR035413">
    <property type="entry name" value="Terminase_L_C"/>
</dbReference>
<evidence type="ECO:0000259" key="2">
    <source>
        <dbReference type="Pfam" id="PF17288"/>
    </source>
</evidence>
<name>A0A8S5SXB7_9CAUD</name>
<accession>A0A8S5SXB7</accession>
<reference evidence="3" key="1">
    <citation type="journal article" date="2021" name="Proc. Natl. Acad. Sci. U.S.A.">
        <title>A Catalog of Tens of Thousands of Viruses from Human Metagenomes Reveals Hidden Associations with Chronic Diseases.</title>
        <authorList>
            <person name="Tisza M.J."/>
            <person name="Buck C.B."/>
        </authorList>
    </citation>
    <scope>NUCLEOTIDE SEQUENCE</scope>
    <source>
        <strain evidence="3">CtAkS7</strain>
    </source>
</reference>